<name>A0A0S3QT31_THET7</name>
<evidence type="ECO:0000256" key="5">
    <source>
        <dbReference type="HAMAP-Rule" id="MF_00373"/>
    </source>
</evidence>
<dbReference type="InterPro" id="IPR001383">
    <property type="entry name" value="Ribosomal_bL28_bact-type"/>
</dbReference>
<sequence>MARRCEICGKQTTFGRQISHAHNVSSRKFYPNLQKVKVRLPNGQVKRIKVCTKCLKAGKVEKVV</sequence>
<dbReference type="KEGG" id="ttk:TST_0690"/>
<dbReference type="Pfam" id="PF00830">
    <property type="entry name" value="Ribosomal_L28"/>
    <property type="match status" value="1"/>
</dbReference>
<comment type="similarity">
    <text evidence="1 5">Belongs to the bacterial ribosomal protein bL28 family.</text>
</comment>
<dbReference type="EMBL" id="AP013035">
    <property type="protein sequence ID" value="BAT71496.1"/>
    <property type="molecule type" value="Genomic_DNA"/>
</dbReference>
<keyword evidence="7" id="KW-1185">Reference proteome</keyword>
<dbReference type="Gene3D" id="2.30.170.40">
    <property type="entry name" value="Ribosomal protein L28/L24"/>
    <property type="match status" value="1"/>
</dbReference>
<evidence type="ECO:0000256" key="4">
    <source>
        <dbReference type="ARBA" id="ARBA00035174"/>
    </source>
</evidence>
<keyword evidence="3 5" id="KW-0687">Ribonucleoprotein</keyword>
<dbReference type="AlphaFoldDB" id="A0A0S3QT31"/>
<dbReference type="GO" id="GO:1990904">
    <property type="term" value="C:ribonucleoprotein complex"/>
    <property type="evidence" value="ECO:0007669"/>
    <property type="project" value="UniProtKB-KW"/>
</dbReference>
<dbReference type="Proteomes" id="UP000063234">
    <property type="component" value="Chromosome"/>
</dbReference>
<dbReference type="NCBIfam" id="TIGR00009">
    <property type="entry name" value="L28"/>
    <property type="match status" value="1"/>
</dbReference>
<dbReference type="HAMAP" id="MF_00373">
    <property type="entry name" value="Ribosomal_bL28"/>
    <property type="match status" value="1"/>
</dbReference>
<proteinExistence type="inferred from homology"/>
<accession>A0A0S3QT31</accession>
<evidence type="ECO:0000256" key="2">
    <source>
        <dbReference type="ARBA" id="ARBA00022980"/>
    </source>
</evidence>
<dbReference type="PANTHER" id="PTHR39080">
    <property type="entry name" value="50S RIBOSOMAL PROTEIN L28"/>
    <property type="match status" value="1"/>
</dbReference>
<organism evidence="6 7">
    <name type="scientific">Thermosulfidibacter takaii (strain DSM 17441 / JCM 13301 / NBRC 103674 / ABI70S6)</name>
    <dbReference type="NCBI Taxonomy" id="1298851"/>
    <lineage>
        <taxon>Bacteria</taxon>
        <taxon>Pseudomonadati</taxon>
        <taxon>Thermosulfidibacterota</taxon>
        <taxon>Thermosulfidibacteria</taxon>
        <taxon>Thermosulfidibacterales</taxon>
        <taxon>Thermosulfidibacteraceae</taxon>
    </lineage>
</organism>
<dbReference type="InterPro" id="IPR034704">
    <property type="entry name" value="Ribosomal_bL28/bL31-like_sf"/>
</dbReference>
<dbReference type="GO" id="GO:0005840">
    <property type="term" value="C:ribosome"/>
    <property type="evidence" value="ECO:0007669"/>
    <property type="project" value="UniProtKB-KW"/>
</dbReference>
<dbReference type="InterPro" id="IPR037147">
    <property type="entry name" value="Ribosomal_bL28_sf"/>
</dbReference>
<dbReference type="InterPro" id="IPR026569">
    <property type="entry name" value="Ribosomal_bL28"/>
</dbReference>
<keyword evidence="2 5" id="KW-0689">Ribosomal protein</keyword>
<dbReference type="GO" id="GO:0003735">
    <property type="term" value="F:structural constituent of ribosome"/>
    <property type="evidence" value="ECO:0007669"/>
    <property type="project" value="InterPro"/>
</dbReference>
<dbReference type="GO" id="GO:0006412">
    <property type="term" value="P:translation"/>
    <property type="evidence" value="ECO:0007669"/>
    <property type="project" value="UniProtKB-UniRule"/>
</dbReference>
<dbReference type="Gene3D" id="2.20.150.30">
    <property type="match status" value="1"/>
</dbReference>
<evidence type="ECO:0000313" key="6">
    <source>
        <dbReference type="EMBL" id="BAT71496.1"/>
    </source>
</evidence>
<protein>
    <recommendedName>
        <fullName evidence="4 5">Large ribosomal subunit protein bL28</fullName>
    </recommendedName>
</protein>
<dbReference type="PATRIC" id="fig|1298851.3.peg.717"/>
<gene>
    <name evidence="5 6" type="primary">rpmB</name>
    <name evidence="6" type="ORF">TST_0690</name>
</gene>
<evidence type="ECO:0000256" key="3">
    <source>
        <dbReference type="ARBA" id="ARBA00023274"/>
    </source>
</evidence>
<dbReference type="SUPFAM" id="SSF143800">
    <property type="entry name" value="L28p-like"/>
    <property type="match status" value="1"/>
</dbReference>
<evidence type="ECO:0000256" key="1">
    <source>
        <dbReference type="ARBA" id="ARBA00008760"/>
    </source>
</evidence>
<dbReference type="PANTHER" id="PTHR39080:SF1">
    <property type="entry name" value="LARGE RIBOSOMAL SUBUNIT PROTEIN BL28A"/>
    <property type="match status" value="1"/>
</dbReference>
<dbReference type="RefSeq" id="WP_068549490.1">
    <property type="nucleotide sequence ID" value="NZ_AP013035.1"/>
</dbReference>
<reference evidence="7" key="1">
    <citation type="journal article" date="2018" name="Science">
        <title>A primordial and reversible TCA cycle in a facultatively chemolithoautotrophic thermophile.</title>
        <authorList>
            <person name="Nunoura T."/>
            <person name="Chikaraishi Y."/>
            <person name="Izaki R."/>
            <person name="Suwa T."/>
            <person name="Sato T."/>
            <person name="Harada T."/>
            <person name="Mori K."/>
            <person name="Kato Y."/>
            <person name="Miyazaki M."/>
            <person name="Shimamura S."/>
            <person name="Yanagawa K."/>
            <person name="Shuto A."/>
            <person name="Ohkouchi N."/>
            <person name="Fujita N."/>
            <person name="Takaki Y."/>
            <person name="Atomi H."/>
            <person name="Takai K."/>
        </authorList>
    </citation>
    <scope>NUCLEOTIDE SEQUENCE [LARGE SCALE GENOMIC DNA]</scope>
    <source>
        <strain evidence="7">DSM 17441 / JCM 13301 / NBRC 103674 / ABI70S6</strain>
    </source>
</reference>
<dbReference type="STRING" id="1298851.TST_0690"/>
<dbReference type="InterPro" id="IPR050096">
    <property type="entry name" value="Bacterial_rp_bL28"/>
</dbReference>
<dbReference type="OrthoDB" id="9805609at2"/>
<evidence type="ECO:0000313" key="7">
    <source>
        <dbReference type="Proteomes" id="UP000063234"/>
    </source>
</evidence>